<name>A0A913ZSF1_PATMI</name>
<dbReference type="InterPro" id="IPR050934">
    <property type="entry name" value="ITIH"/>
</dbReference>
<dbReference type="OMA" id="CISERMD"/>
<protein>
    <recommendedName>
        <fullName evidence="1">Inter-alpha-trypsin inhibitor heavy chain C-terminal domain-containing protein</fullName>
    </recommendedName>
</protein>
<evidence type="ECO:0000313" key="2">
    <source>
        <dbReference type="EnsemblMetazoa" id="XP_038054557.1"/>
    </source>
</evidence>
<dbReference type="InterPro" id="IPR010600">
    <property type="entry name" value="ITI_HC_C"/>
</dbReference>
<dbReference type="Proteomes" id="UP000887568">
    <property type="component" value="Unplaced"/>
</dbReference>
<keyword evidence="3" id="KW-1185">Reference proteome</keyword>
<accession>A0A913ZSF1</accession>
<proteinExistence type="predicted"/>
<dbReference type="Pfam" id="PF06668">
    <property type="entry name" value="ITI_HC_C"/>
    <property type="match status" value="1"/>
</dbReference>
<evidence type="ECO:0000313" key="3">
    <source>
        <dbReference type="Proteomes" id="UP000887568"/>
    </source>
</evidence>
<organism evidence="2 3">
    <name type="scientific">Patiria miniata</name>
    <name type="common">Bat star</name>
    <name type="synonym">Asterina miniata</name>
    <dbReference type="NCBI Taxonomy" id="46514"/>
    <lineage>
        <taxon>Eukaryota</taxon>
        <taxon>Metazoa</taxon>
        <taxon>Echinodermata</taxon>
        <taxon>Eleutherozoa</taxon>
        <taxon>Asterozoa</taxon>
        <taxon>Asteroidea</taxon>
        <taxon>Valvatacea</taxon>
        <taxon>Valvatida</taxon>
        <taxon>Asterinidae</taxon>
        <taxon>Patiria</taxon>
    </lineage>
</organism>
<dbReference type="PANTHER" id="PTHR10338:SF108">
    <property type="entry name" value="INTER-ALPHA-TRYPSIN INHIBITOR HEAVY CHAIN H4-LIKE PROTEIN"/>
    <property type="match status" value="1"/>
</dbReference>
<dbReference type="OrthoDB" id="299997at2759"/>
<evidence type="ECO:0000259" key="1">
    <source>
        <dbReference type="Pfam" id="PF06668"/>
    </source>
</evidence>
<dbReference type="PANTHER" id="PTHR10338">
    <property type="entry name" value="INTER-ALPHA-TRYPSIN INHIBITOR HEAVY CHAIN FAMILY MEMBER"/>
    <property type="match status" value="1"/>
</dbReference>
<dbReference type="EnsemblMetazoa" id="XM_038198629.1">
    <property type="protein sequence ID" value="XP_038054557.1"/>
    <property type="gene ID" value="LOC119726780"/>
</dbReference>
<reference evidence="2" key="1">
    <citation type="submission" date="2022-11" db="UniProtKB">
        <authorList>
            <consortium name="EnsemblMetazoa"/>
        </authorList>
    </citation>
    <scope>IDENTIFICATION</scope>
</reference>
<dbReference type="GO" id="GO:0004867">
    <property type="term" value="F:serine-type endopeptidase inhibitor activity"/>
    <property type="evidence" value="ECO:0007669"/>
    <property type="project" value="InterPro"/>
</dbReference>
<dbReference type="RefSeq" id="XP_038054557.1">
    <property type="nucleotide sequence ID" value="XM_038198629.1"/>
</dbReference>
<feature type="domain" description="Inter-alpha-trypsin inhibitor heavy chain C-terminal" evidence="1">
    <location>
        <begin position="65"/>
        <end position="203"/>
    </location>
</feature>
<dbReference type="AlphaFoldDB" id="A0A913ZSF1"/>
<sequence length="220" mass="24529">MPMEGDGALCFTLKSRQDQVYKLIDDPVVGLTVSGRMASAYLTNHLPNGNETLPLVLDLLTFQYGSLEVSQDGIAIGPTVTLPWTGSWKVKAKGLKVSVRTGQQLTVRVGSDITLVIQKRVGNSSEYKRDFLGLEIKNGQGLSDQVDGIIGQFERREIRLDADSVSGEGDRRRGSLTVAGQRLDVCISERMDLREDRARECWWYADSNNILENPLRHYRT</sequence>
<dbReference type="GO" id="GO:0030212">
    <property type="term" value="P:hyaluronan metabolic process"/>
    <property type="evidence" value="ECO:0007669"/>
    <property type="project" value="InterPro"/>
</dbReference>
<dbReference type="GeneID" id="119726780"/>